<evidence type="ECO:0000256" key="4">
    <source>
        <dbReference type="ARBA" id="ARBA00022989"/>
    </source>
</evidence>
<evidence type="ECO:0000313" key="9">
    <source>
        <dbReference type="EMBL" id="EED21261.1"/>
    </source>
</evidence>
<feature type="transmembrane region" description="Helical" evidence="7">
    <location>
        <begin position="454"/>
        <end position="475"/>
    </location>
</feature>
<dbReference type="AlphaFoldDB" id="B8M0G4"/>
<feature type="transmembrane region" description="Helical" evidence="7">
    <location>
        <begin position="292"/>
        <end position="312"/>
    </location>
</feature>
<dbReference type="InParanoid" id="B8M0G4"/>
<accession>B8M0G4</accession>
<dbReference type="Proteomes" id="UP000001745">
    <property type="component" value="Unassembled WGS sequence"/>
</dbReference>
<dbReference type="InterPro" id="IPR036259">
    <property type="entry name" value="MFS_trans_sf"/>
</dbReference>
<organism evidence="9 10">
    <name type="scientific">Talaromyces stipitatus (strain ATCC 10500 / CBS 375.48 / QM 6759 / NRRL 1006)</name>
    <name type="common">Penicillium stipitatum</name>
    <dbReference type="NCBI Taxonomy" id="441959"/>
    <lineage>
        <taxon>Eukaryota</taxon>
        <taxon>Fungi</taxon>
        <taxon>Dikarya</taxon>
        <taxon>Ascomycota</taxon>
        <taxon>Pezizomycotina</taxon>
        <taxon>Eurotiomycetes</taxon>
        <taxon>Eurotiomycetidae</taxon>
        <taxon>Eurotiales</taxon>
        <taxon>Trichocomaceae</taxon>
        <taxon>Talaromyces</taxon>
        <taxon>Talaromyces sect. Talaromyces</taxon>
    </lineage>
</organism>
<keyword evidence="5 7" id="KW-0472">Membrane</keyword>
<dbReference type="FunFam" id="1.20.1720.10:FF:000012">
    <property type="entry name" value="MFS toxin efflux pump (AflT)"/>
    <property type="match status" value="1"/>
</dbReference>
<feature type="transmembrane region" description="Helical" evidence="7">
    <location>
        <begin position="61"/>
        <end position="79"/>
    </location>
</feature>
<feature type="transmembrane region" description="Helical" evidence="7">
    <location>
        <begin position="261"/>
        <end position="280"/>
    </location>
</feature>
<dbReference type="Pfam" id="PF07690">
    <property type="entry name" value="MFS_1"/>
    <property type="match status" value="1"/>
</dbReference>
<evidence type="ECO:0000313" key="10">
    <source>
        <dbReference type="Proteomes" id="UP000001745"/>
    </source>
</evidence>
<gene>
    <name evidence="9" type="ORF">TSTA_084920</name>
</gene>
<dbReference type="OMA" id="AWTWRAI"/>
<keyword evidence="10" id="KW-1185">Reference proteome</keyword>
<feature type="transmembrane region" description="Helical" evidence="7">
    <location>
        <begin position="531"/>
        <end position="551"/>
    </location>
</feature>
<dbReference type="VEuPathDB" id="FungiDB:TSTA_084920"/>
<feature type="region of interest" description="Disordered" evidence="6">
    <location>
        <begin position="1"/>
        <end position="40"/>
    </location>
</feature>
<dbReference type="PROSITE" id="PS50850">
    <property type="entry name" value="MFS"/>
    <property type="match status" value="1"/>
</dbReference>
<keyword evidence="3 7" id="KW-0812">Transmembrane</keyword>
<feature type="transmembrane region" description="Helical" evidence="7">
    <location>
        <begin position="370"/>
        <end position="388"/>
    </location>
</feature>
<evidence type="ECO:0000256" key="3">
    <source>
        <dbReference type="ARBA" id="ARBA00022692"/>
    </source>
</evidence>
<evidence type="ECO:0000256" key="2">
    <source>
        <dbReference type="ARBA" id="ARBA00022448"/>
    </source>
</evidence>
<feature type="compositionally biased region" description="Basic and acidic residues" evidence="6">
    <location>
        <begin position="1"/>
        <end position="11"/>
    </location>
</feature>
<feature type="transmembrane region" description="Helical" evidence="7">
    <location>
        <begin position="219"/>
        <end position="240"/>
    </location>
</feature>
<name>B8M0G4_TALSN</name>
<dbReference type="GO" id="GO:0005886">
    <property type="term" value="C:plasma membrane"/>
    <property type="evidence" value="ECO:0007669"/>
    <property type="project" value="TreeGrafter"/>
</dbReference>
<dbReference type="FunCoup" id="B8M0G4">
    <property type="interactions" value="101"/>
</dbReference>
<dbReference type="eggNOG" id="KOG0254">
    <property type="taxonomic scope" value="Eukaryota"/>
</dbReference>
<keyword evidence="4 7" id="KW-1133">Transmembrane helix</keyword>
<protein>
    <submittedName>
        <fullName evidence="9">Efflux pump antibiotic resistance protein, putative</fullName>
    </submittedName>
</protein>
<reference evidence="10" key="1">
    <citation type="journal article" date="2015" name="Genome Announc.">
        <title>Genome sequence of the AIDS-associated pathogen Penicillium marneffei (ATCC18224) and its near taxonomic relative Talaromyces stipitatus (ATCC10500).</title>
        <authorList>
            <person name="Nierman W.C."/>
            <person name="Fedorova-Abrams N.D."/>
            <person name="Andrianopoulos A."/>
        </authorList>
    </citation>
    <scope>NUCLEOTIDE SEQUENCE [LARGE SCALE GENOMIC DNA]</scope>
    <source>
        <strain evidence="10">ATCC 10500 / CBS 375.48 / QM 6759 / NRRL 1006</strain>
    </source>
</reference>
<evidence type="ECO:0000256" key="5">
    <source>
        <dbReference type="ARBA" id="ARBA00023136"/>
    </source>
</evidence>
<evidence type="ECO:0000256" key="1">
    <source>
        <dbReference type="ARBA" id="ARBA00004141"/>
    </source>
</evidence>
<feature type="transmembrane region" description="Helical" evidence="7">
    <location>
        <begin position="333"/>
        <end position="350"/>
    </location>
</feature>
<keyword evidence="2" id="KW-0813">Transport</keyword>
<dbReference type="GeneID" id="8106098"/>
<sequence length="566" mass="59954">MELKEDNKHSSSDSTSSSPQPPSNLTFAGPQEHNDNGGRKVSSVREYTILPAEEVEYPSGFRLWITMVAMMLSIFLIAMDMTIVATSVPAITNEFNGIKDQAWYASSFFLTSGGFQSTWGKIYQNFPLKISFLTAIFIFEVGSTICAAAPSSVAFIVGRAIAGVGAAGVGSGSYTIVAFISEPKKRANFVSMLGAIFGIGSVLGPLIGGAFSTNVTWRWCFYINLPIGIPPVLAIIFFFRTPTAARSTESSFKTKLLQMDPLGLSLLLGGIVTYLLAVQYGGTSKPWNSGTVIGLLVTSVVVFILFGIVEFWQGESATVIPRLFKKPFVGMSMVYISFQGGALFSMVYYLPLYFQAILGDSAVLAGAHNLAFIVPAMISVLVAGIIVTNTGMITAVMTVGSAIGALGCGLCSLFGLDTTIGVWIGVQIVAGVGLGLGFQVPLTTGQASVQESDLPAVTSMLLEFQTLGGAIWVSASQAVFINRMLIVLPELAPNVNPRQVIATGAGDLRTVFDPEQLPGILTAYSQGIKDAYLLICALIGVSMFVAASMPWKKLDINVIEGAGDSA</sequence>
<comment type="subcellular location">
    <subcellularLocation>
        <location evidence="1">Membrane</location>
        <topology evidence="1">Multi-pass membrane protein</topology>
    </subcellularLocation>
</comment>
<dbReference type="EMBL" id="EQ962653">
    <property type="protein sequence ID" value="EED21261.1"/>
    <property type="molecule type" value="Genomic_DNA"/>
</dbReference>
<dbReference type="InterPro" id="IPR011701">
    <property type="entry name" value="MFS"/>
</dbReference>
<feature type="transmembrane region" description="Helical" evidence="7">
    <location>
        <begin position="130"/>
        <end position="150"/>
    </location>
</feature>
<dbReference type="CDD" id="cd17502">
    <property type="entry name" value="MFS_Azr1_MDR_like"/>
    <property type="match status" value="1"/>
</dbReference>
<dbReference type="Gene3D" id="1.20.1250.20">
    <property type="entry name" value="MFS general substrate transporter like domains"/>
    <property type="match status" value="1"/>
</dbReference>
<feature type="transmembrane region" description="Helical" evidence="7">
    <location>
        <begin position="156"/>
        <end position="180"/>
    </location>
</feature>
<feature type="transmembrane region" description="Helical" evidence="7">
    <location>
        <begin position="422"/>
        <end position="442"/>
    </location>
</feature>
<evidence type="ECO:0000259" key="8">
    <source>
        <dbReference type="PROSITE" id="PS50850"/>
    </source>
</evidence>
<dbReference type="OrthoDB" id="10021397at2759"/>
<proteinExistence type="predicted"/>
<dbReference type="PhylomeDB" id="B8M0G4"/>
<feature type="domain" description="Major facilitator superfamily (MFS) profile" evidence="8">
    <location>
        <begin position="66"/>
        <end position="566"/>
    </location>
</feature>
<dbReference type="RefSeq" id="XP_002478224.1">
    <property type="nucleotide sequence ID" value="XM_002478179.1"/>
</dbReference>
<dbReference type="SUPFAM" id="SSF103473">
    <property type="entry name" value="MFS general substrate transporter"/>
    <property type="match status" value="1"/>
</dbReference>
<dbReference type="PANTHER" id="PTHR23501">
    <property type="entry name" value="MAJOR FACILITATOR SUPERFAMILY"/>
    <property type="match status" value="1"/>
</dbReference>
<dbReference type="InterPro" id="IPR020846">
    <property type="entry name" value="MFS_dom"/>
</dbReference>
<feature type="transmembrane region" description="Helical" evidence="7">
    <location>
        <begin position="187"/>
        <end position="207"/>
    </location>
</feature>
<dbReference type="HOGENOM" id="CLU_000960_22_1_1"/>
<dbReference type="GO" id="GO:0022857">
    <property type="term" value="F:transmembrane transporter activity"/>
    <property type="evidence" value="ECO:0007669"/>
    <property type="project" value="InterPro"/>
</dbReference>
<feature type="transmembrane region" description="Helical" evidence="7">
    <location>
        <begin position="395"/>
        <end position="416"/>
    </location>
</feature>
<evidence type="ECO:0000256" key="6">
    <source>
        <dbReference type="SAM" id="MobiDB-lite"/>
    </source>
</evidence>
<evidence type="ECO:0000256" key="7">
    <source>
        <dbReference type="SAM" id="Phobius"/>
    </source>
</evidence>
<dbReference type="PANTHER" id="PTHR23501:SF177">
    <property type="entry name" value="MAJOR FACILITATOR SUPERFAMILY (MFS) PROFILE DOMAIN-CONTAINING PROTEIN-RELATED"/>
    <property type="match status" value="1"/>
</dbReference>